<dbReference type="SUPFAM" id="SSF57302">
    <property type="entry name" value="Snake toxin-like"/>
    <property type="match status" value="1"/>
</dbReference>
<evidence type="ECO:0000256" key="3">
    <source>
        <dbReference type="ARBA" id="ARBA00022692"/>
    </source>
</evidence>
<feature type="chain" id="PRO_5032928057" description="Protein sleepless" evidence="9">
    <location>
        <begin position="24"/>
        <end position="149"/>
    </location>
</feature>
<gene>
    <name evidence="10" type="ORF">HCN44_000120</name>
</gene>
<keyword evidence="7" id="KW-0325">Glycoprotein</keyword>
<evidence type="ECO:0000256" key="1">
    <source>
        <dbReference type="ARBA" id="ARBA00004589"/>
    </source>
</evidence>
<comment type="subcellular location">
    <subcellularLocation>
        <location evidence="1">Membrane</location>
        <topology evidence="1">Lipid-anchor</topology>
        <topology evidence="1">GPI-anchor</topology>
    </subcellularLocation>
</comment>
<dbReference type="EMBL" id="JACMRX010000004">
    <property type="protein sequence ID" value="KAF7990315.1"/>
    <property type="molecule type" value="Genomic_DNA"/>
</dbReference>
<feature type="signal peptide" evidence="9">
    <location>
        <begin position="1"/>
        <end position="23"/>
    </location>
</feature>
<evidence type="ECO:0000256" key="8">
    <source>
        <dbReference type="ARBA" id="ARBA00023288"/>
    </source>
</evidence>
<evidence type="ECO:0008006" key="12">
    <source>
        <dbReference type="Google" id="ProtNLM"/>
    </source>
</evidence>
<name>A0A834XNF1_APHGI</name>
<keyword evidence="3" id="KW-0812">Transmembrane</keyword>
<keyword evidence="8" id="KW-0449">Lipoprotein</keyword>
<keyword evidence="6" id="KW-0472">Membrane</keyword>
<evidence type="ECO:0000256" key="2">
    <source>
        <dbReference type="ARBA" id="ARBA00022622"/>
    </source>
</evidence>
<comment type="caution">
    <text evidence="10">The sequence shown here is derived from an EMBL/GenBank/DDBJ whole genome shotgun (WGS) entry which is preliminary data.</text>
</comment>
<proteinExistence type="predicted"/>
<evidence type="ECO:0000313" key="10">
    <source>
        <dbReference type="EMBL" id="KAF7990315.1"/>
    </source>
</evidence>
<dbReference type="PANTHER" id="PTHR33562:SF14">
    <property type="entry name" value="PROTEIN QUIVER"/>
    <property type="match status" value="1"/>
</dbReference>
<evidence type="ECO:0000256" key="5">
    <source>
        <dbReference type="ARBA" id="ARBA00022989"/>
    </source>
</evidence>
<accession>A0A834XNF1</accession>
<protein>
    <recommendedName>
        <fullName evidence="12">Protein sleepless</fullName>
    </recommendedName>
</protein>
<dbReference type="PANTHER" id="PTHR33562">
    <property type="entry name" value="ATILLA, ISOFORM B-RELATED-RELATED"/>
    <property type="match status" value="1"/>
</dbReference>
<evidence type="ECO:0000256" key="7">
    <source>
        <dbReference type="ARBA" id="ARBA00023180"/>
    </source>
</evidence>
<organism evidence="10 11">
    <name type="scientific">Aphidius gifuensis</name>
    <name type="common">Parasitoid wasp</name>
    <dbReference type="NCBI Taxonomy" id="684658"/>
    <lineage>
        <taxon>Eukaryota</taxon>
        <taxon>Metazoa</taxon>
        <taxon>Ecdysozoa</taxon>
        <taxon>Arthropoda</taxon>
        <taxon>Hexapoda</taxon>
        <taxon>Insecta</taxon>
        <taxon>Pterygota</taxon>
        <taxon>Neoptera</taxon>
        <taxon>Endopterygota</taxon>
        <taxon>Hymenoptera</taxon>
        <taxon>Apocrita</taxon>
        <taxon>Ichneumonoidea</taxon>
        <taxon>Braconidae</taxon>
        <taxon>Aphidiinae</taxon>
        <taxon>Aphidius</taxon>
    </lineage>
</organism>
<dbReference type="AlphaFoldDB" id="A0A834XNF1"/>
<sequence>MRADVLIAILGACFFLGHGGVDALECYVCNSYTDSRCSEKIPHESLLQKCELVPGAGAKYTMCRKTVQTIEFRVNGLPPETRVIRTCGYDESNYKGKCYQRGGFGGRQEVCSCLTDKCNSATTVFNKSPQFILMLLCIIGTAARTFIGN</sequence>
<evidence type="ECO:0000256" key="4">
    <source>
        <dbReference type="ARBA" id="ARBA00022729"/>
    </source>
</evidence>
<keyword evidence="5" id="KW-1133">Transmembrane helix</keyword>
<keyword evidence="4 9" id="KW-0732">Signal</keyword>
<evidence type="ECO:0000313" key="11">
    <source>
        <dbReference type="Proteomes" id="UP000639338"/>
    </source>
</evidence>
<dbReference type="GO" id="GO:0098552">
    <property type="term" value="C:side of membrane"/>
    <property type="evidence" value="ECO:0007669"/>
    <property type="project" value="UniProtKB-KW"/>
</dbReference>
<dbReference type="Proteomes" id="UP000639338">
    <property type="component" value="Unassembled WGS sequence"/>
</dbReference>
<keyword evidence="2" id="KW-0336">GPI-anchor</keyword>
<dbReference type="Pfam" id="PF17064">
    <property type="entry name" value="QVR"/>
    <property type="match status" value="1"/>
</dbReference>
<evidence type="ECO:0000256" key="6">
    <source>
        <dbReference type="ARBA" id="ARBA00023136"/>
    </source>
</evidence>
<keyword evidence="11" id="KW-1185">Reference proteome</keyword>
<dbReference type="InterPro" id="IPR031424">
    <property type="entry name" value="QVR-like"/>
</dbReference>
<dbReference type="InterPro" id="IPR045860">
    <property type="entry name" value="Snake_toxin-like_sf"/>
</dbReference>
<evidence type="ECO:0000256" key="9">
    <source>
        <dbReference type="SAM" id="SignalP"/>
    </source>
</evidence>
<reference evidence="10 11" key="1">
    <citation type="submission" date="2020-08" db="EMBL/GenBank/DDBJ databases">
        <title>Aphidius gifuensis genome sequencing and assembly.</title>
        <authorList>
            <person name="Du Z."/>
        </authorList>
    </citation>
    <scope>NUCLEOTIDE SEQUENCE [LARGE SCALE GENOMIC DNA]</scope>
    <source>
        <strain evidence="10">YNYX2018</strain>
        <tissue evidence="10">Adults</tissue>
    </source>
</reference>
<dbReference type="GO" id="GO:0032222">
    <property type="term" value="P:regulation of synaptic transmission, cholinergic"/>
    <property type="evidence" value="ECO:0007669"/>
    <property type="project" value="InterPro"/>
</dbReference>
<dbReference type="GO" id="GO:0030431">
    <property type="term" value="P:sleep"/>
    <property type="evidence" value="ECO:0007669"/>
    <property type="project" value="InterPro"/>
</dbReference>
<dbReference type="OrthoDB" id="6496929at2759"/>
<dbReference type="InterPro" id="IPR050975">
    <property type="entry name" value="Sleep_regulator"/>
</dbReference>